<keyword evidence="2" id="KW-1185">Reference proteome</keyword>
<evidence type="ECO:0000313" key="2">
    <source>
        <dbReference type="Proteomes" id="UP000607653"/>
    </source>
</evidence>
<dbReference type="Proteomes" id="UP000607653">
    <property type="component" value="Unassembled WGS sequence"/>
</dbReference>
<dbReference type="EMBL" id="DUZY01000008">
    <property type="protein sequence ID" value="DAD46451.1"/>
    <property type="molecule type" value="Genomic_DNA"/>
</dbReference>
<name>A0A822ZSB5_NELNU</name>
<comment type="caution">
    <text evidence="1">The sequence shown here is derived from an EMBL/GenBank/DDBJ whole genome shotgun (WGS) entry which is preliminary data.</text>
</comment>
<organism evidence="1 2">
    <name type="scientific">Nelumbo nucifera</name>
    <name type="common">Sacred lotus</name>
    <dbReference type="NCBI Taxonomy" id="4432"/>
    <lineage>
        <taxon>Eukaryota</taxon>
        <taxon>Viridiplantae</taxon>
        <taxon>Streptophyta</taxon>
        <taxon>Embryophyta</taxon>
        <taxon>Tracheophyta</taxon>
        <taxon>Spermatophyta</taxon>
        <taxon>Magnoliopsida</taxon>
        <taxon>Proteales</taxon>
        <taxon>Nelumbonaceae</taxon>
        <taxon>Nelumbo</taxon>
    </lineage>
</organism>
<gene>
    <name evidence="1" type="ORF">HUJ06_016388</name>
</gene>
<dbReference type="AlphaFoldDB" id="A0A822ZSB5"/>
<protein>
    <submittedName>
        <fullName evidence="1">Uncharacterized protein</fullName>
    </submittedName>
</protein>
<proteinExistence type="predicted"/>
<reference evidence="1 2" key="1">
    <citation type="journal article" date="2020" name="Mol. Biol. Evol.">
        <title>Distinct Expression and Methylation Patterns for Genes with Different Fates following a Single Whole-Genome Duplication in Flowering Plants.</title>
        <authorList>
            <person name="Shi T."/>
            <person name="Rahmani R.S."/>
            <person name="Gugger P.F."/>
            <person name="Wang M."/>
            <person name="Li H."/>
            <person name="Zhang Y."/>
            <person name="Li Z."/>
            <person name="Wang Q."/>
            <person name="Van de Peer Y."/>
            <person name="Marchal K."/>
            <person name="Chen J."/>
        </authorList>
    </citation>
    <scope>NUCLEOTIDE SEQUENCE [LARGE SCALE GENOMIC DNA]</scope>
    <source>
        <tissue evidence="1">Leaf</tissue>
    </source>
</reference>
<accession>A0A822ZSB5</accession>
<sequence length="85" mass="10225">MRLREGKPQLTVTSENKYKPLVLRELRKLWDKYDPRLPWENGEYINTMSQTPCCWMILLIKPCIIFHTQQSSLIHTGFRIQKIIH</sequence>
<evidence type="ECO:0000313" key="1">
    <source>
        <dbReference type="EMBL" id="DAD46451.1"/>
    </source>
</evidence>